<keyword evidence="1" id="KW-1133">Transmembrane helix</keyword>
<keyword evidence="3" id="KW-1185">Reference proteome</keyword>
<keyword evidence="1" id="KW-0472">Membrane</keyword>
<name>A0ABV1MSL9_9BACI</name>
<dbReference type="Proteomes" id="UP001478862">
    <property type="component" value="Unassembled WGS sequence"/>
</dbReference>
<comment type="caution">
    <text evidence="2">The sequence shown here is derived from an EMBL/GenBank/DDBJ whole genome shotgun (WGS) entry which is preliminary data.</text>
</comment>
<evidence type="ECO:0000313" key="2">
    <source>
        <dbReference type="EMBL" id="MEQ6355114.1"/>
    </source>
</evidence>
<feature type="transmembrane region" description="Helical" evidence="1">
    <location>
        <begin position="26"/>
        <end position="51"/>
    </location>
</feature>
<protein>
    <submittedName>
        <fullName evidence="2">Uncharacterized protein</fullName>
    </submittedName>
</protein>
<evidence type="ECO:0000313" key="3">
    <source>
        <dbReference type="Proteomes" id="UP001478862"/>
    </source>
</evidence>
<dbReference type="RefSeq" id="WP_349659744.1">
    <property type="nucleotide sequence ID" value="NZ_JBEGDG010000007.1"/>
</dbReference>
<dbReference type="EMBL" id="JBEGDG010000007">
    <property type="protein sequence ID" value="MEQ6355114.1"/>
    <property type="molecule type" value="Genomic_DNA"/>
</dbReference>
<organism evidence="2 3">
    <name type="scientific">Lysinibacillus zambalensis</name>
    <dbReference type="NCBI Taxonomy" id="3160866"/>
    <lineage>
        <taxon>Bacteria</taxon>
        <taxon>Bacillati</taxon>
        <taxon>Bacillota</taxon>
        <taxon>Bacilli</taxon>
        <taxon>Bacillales</taxon>
        <taxon>Bacillaceae</taxon>
        <taxon>Lysinibacillus</taxon>
    </lineage>
</organism>
<sequence>MIVLGSILLLFGLGLLVWFKLNDNEFIAITGVIISAFSGIACLVAVSVLFISHLMADSNINNYNELKRTIDVVRSNEVSELERATITEKIIEINQEIASNNYWNETVFDIFIPDKLTKLEPLK</sequence>
<reference evidence="2 3" key="1">
    <citation type="submission" date="2024-06" db="EMBL/GenBank/DDBJ databases">
        <title>Lysinibacillus zambalefons sp. nov., a Novel Firmicute Isolated from the Poon Bato Zambales Hyperalkaline Spring.</title>
        <authorList>
            <person name="Aja J.A."/>
            <person name="Lazaro J.E.H."/>
            <person name="Llorin L.D."/>
            <person name="Lim K.R."/>
            <person name="Teodosio J."/>
            <person name="Dalisay D.S."/>
        </authorList>
    </citation>
    <scope>NUCLEOTIDE SEQUENCE [LARGE SCALE GENOMIC DNA]</scope>
    <source>
        <strain evidence="2 3">M3</strain>
    </source>
</reference>
<accession>A0ABV1MSL9</accession>
<keyword evidence="1" id="KW-0812">Transmembrane</keyword>
<evidence type="ECO:0000256" key="1">
    <source>
        <dbReference type="SAM" id="Phobius"/>
    </source>
</evidence>
<proteinExistence type="predicted"/>
<gene>
    <name evidence="2" type="ORF">ABNX05_10845</name>
</gene>